<dbReference type="EMBL" id="WDBZ01000001">
    <property type="protein sequence ID" value="KAB6457326.1"/>
    <property type="molecule type" value="Genomic_DNA"/>
</dbReference>
<dbReference type="PROSITE" id="PS50943">
    <property type="entry name" value="HTH_CROC1"/>
    <property type="match status" value="1"/>
</dbReference>
<dbReference type="InterPro" id="IPR001387">
    <property type="entry name" value="Cro/C1-type_HTH"/>
</dbReference>
<feature type="transmembrane region" description="Helical" evidence="1">
    <location>
        <begin position="168"/>
        <end position="191"/>
    </location>
</feature>
<dbReference type="Proteomes" id="UP000468344">
    <property type="component" value="Unassembled WGS sequence"/>
</dbReference>
<gene>
    <name evidence="4" type="ORF">GAZ06_00335</name>
    <name evidence="3" type="ORF">GAZ09_00335</name>
</gene>
<dbReference type="CDD" id="cd00093">
    <property type="entry name" value="HTH_XRE"/>
    <property type="match status" value="1"/>
</dbReference>
<sequence length="212" mass="23459">MLHKIIQERIFLAGISQAKVAEEIHTTPIQLSLYLRGEASLNNKSLERCIEVLDININVYHNRFEMAKIVASQMIKSKIPIEEVMNLSKIQMINITGIEDLDTLLDVDASTLERIIKCGLVDYEGTYPFFRMMVAHIMQLGDKATTKKAMNSWITLSSITNSIDKTNLLLGIASGVLVLGTLMQAAITILGKSGGLLSPLLSLTINSLSKKR</sequence>
<keyword evidence="1" id="KW-0472">Membrane</keyword>
<evidence type="ECO:0000313" key="6">
    <source>
        <dbReference type="Proteomes" id="UP000483142"/>
    </source>
</evidence>
<name>A0A6G0GU68_PHOVU</name>
<organism evidence="3 6">
    <name type="scientific">Phocaeicola vulgatus</name>
    <name type="common">Bacteroides vulgatus</name>
    <dbReference type="NCBI Taxonomy" id="821"/>
    <lineage>
        <taxon>Bacteria</taxon>
        <taxon>Pseudomonadati</taxon>
        <taxon>Bacteroidota</taxon>
        <taxon>Bacteroidia</taxon>
        <taxon>Bacteroidales</taxon>
        <taxon>Bacteroidaceae</taxon>
        <taxon>Phocaeicola</taxon>
    </lineage>
</organism>
<dbReference type="InterPro" id="IPR010982">
    <property type="entry name" value="Lambda_DNA-bd_dom_sf"/>
</dbReference>
<evidence type="ECO:0000256" key="1">
    <source>
        <dbReference type="SAM" id="Phobius"/>
    </source>
</evidence>
<dbReference type="GO" id="GO:0003677">
    <property type="term" value="F:DNA binding"/>
    <property type="evidence" value="ECO:0007669"/>
    <property type="project" value="InterPro"/>
</dbReference>
<accession>A0A6G0GU68</accession>
<protein>
    <submittedName>
        <fullName evidence="3">Helix-turn-helix transcriptional regulator</fullName>
    </submittedName>
</protein>
<evidence type="ECO:0000313" key="3">
    <source>
        <dbReference type="EMBL" id="KAB6457326.1"/>
    </source>
</evidence>
<proteinExistence type="predicted"/>
<comment type="caution">
    <text evidence="3">The sequence shown here is derived from an EMBL/GenBank/DDBJ whole genome shotgun (WGS) entry which is preliminary data.</text>
</comment>
<dbReference type="AlphaFoldDB" id="A0A6G0GU68"/>
<feature type="domain" description="HTH cro/C1-type" evidence="2">
    <location>
        <begin position="13"/>
        <end position="60"/>
    </location>
</feature>
<keyword evidence="1" id="KW-0812">Transmembrane</keyword>
<dbReference type="EMBL" id="WDBY01000001">
    <property type="protein sequence ID" value="KAB6481845.1"/>
    <property type="molecule type" value="Genomic_DNA"/>
</dbReference>
<evidence type="ECO:0000313" key="4">
    <source>
        <dbReference type="EMBL" id="KAB6481845.1"/>
    </source>
</evidence>
<evidence type="ECO:0000259" key="2">
    <source>
        <dbReference type="PROSITE" id="PS50943"/>
    </source>
</evidence>
<dbReference type="RefSeq" id="WP_258854112.1">
    <property type="nucleotide sequence ID" value="NZ_CP103067.1"/>
</dbReference>
<evidence type="ECO:0000313" key="5">
    <source>
        <dbReference type="Proteomes" id="UP000468344"/>
    </source>
</evidence>
<dbReference type="Gene3D" id="1.10.260.40">
    <property type="entry name" value="lambda repressor-like DNA-binding domains"/>
    <property type="match status" value="1"/>
</dbReference>
<reference evidence="5 6" key="1">
    <citation type="journal article" date="2019" name="Nat. Med.">
        <title>A library of human gut bacterial isolates paired with longitudinal multiomics data enables mechanistic microbiome research.</title>
        <authorList>
            <person name="Poyet M."/>
            <person name="Groussin M."/>
            <person name="Gibbons S.M."/>
            <person name="Avila-Pacheco J."/>
            <person name="Jiang X."/>
            <person name="Kearney S.M."/>
            <person name="Perrotta A.R."/>
            <person name="Berdy B."/>
            <person name="Zhao S."/>
            <person name="Lieberman T.D."/>
            <person name="Swanson P.K."/>
            <person name="Smith M."/>
            <person name="Roesemann S."/>
            <person name="Alexander J.E."/>
            <person name="Rich S.A."/>
            <person name="Livny J."/>
            <person name="Vlamakis H."/>
            <person name="Clish C."/>
            <person name="Bullock K."/>
            <person name="Deik A."/>
            <person name="Scott J."/>
            <person name="Pierce K.A."/>
            <person name="Xavier R.J."/>
            <person name="Alm E.J."/>
        </authorList>
    </citation>
    <scope>NUCLEOTIDE SEQUENCE [LARGE SCALE GENOMIC DNA]</scope>
    <source>
        <strain evidence="4 5">BIOML-A140</strain>
        <strain evidence="3 6">BIOML-A141</strain>
    </source>
</reference>
<dbReference type="SUPFAM" id="SSF47413">
    <property type="entry name" value="lambda repressor-like DNA-binding domains"/>
    <property type="match status" value="1"/>
</dbReference>
<keyword evidence="1" id="KW-1133">Transmembrane helix</keyword>
<dbReference type="Proteomes" id="UP000483142">
    <property type="component" value="Unassembled WGS sequence"/>
</dbReference>
<dbReference type="Pfam" id="PF01381">
    <property type="entry name" value="HTH_3"/>
    <property type="match status" value="1"/>
</dbReference>